<proteinExistence type="predicted"/>
<evidence type="ECO:0000313" key="5">
    <source>
        <dbReference type="Proteomes" id="UP000061457"/>
    </source>
</evidence>
<dbReference type="PANTHER" id="PTHR34475:SF1">
    <property type="entry name" value="CYTOSKELETON PROTEIN RODZ"/>
    <property type="match status" value="1"/>
</dbReference>
<protein>
    <submittedName>
        <fullName evidence="4">Transcriptional regulator</fullName>
    </submittedName>
</protein>
<feature type="domain" description="HTH cro/C1-type" evidence="3">
    <location>
        <begin position="18"/>
        <end position="74"/>
    </location>
</feature>
<dbReference type="SMART" id="SM00530">
    <property type="entry name" value="HTH_XRE"/>
    <property type="match status" value="1"/>
</dbReference>
<dbReference type="KEGG" id="pphe:PP2015_507"/>
<dbReference type="CDD" id="cd00093">
    <property type="entry name" value="HTH_XRE"/>
    <property type="match status" value="1"/>
</dbReference>
<dbReference type="AlphaFoldDB" id="A0A0S2JYV3"/>
<dbReference type="GO" id="GO:0003677">
    <property type="term" value="F:DNA binding"/>
    <property type="evidence" value="ECO:0007669"/>
    <property type="project" value="InterPro"/>
</dbReference>
<dbReference type="InterPro" id="IPR025194">
    <property type="entry name" value="RodZ-like_C"/>
</dbReference>
<dbReference type="EMBL" id="CP013187">
    <property type="protein sequence ID" value="ALO41029.1"/>
    <property type="molecule type" value="Genomic_DNA"/>
</dbReference>
<dbReference type="OrthoDB" id="9812991at2"/>
<sequence>MNDMSPESTEQQASLGQVLASARKDANLTIEVVADRLKLSPKHITKLEQDDYTSLGPITFVKGYIKAYCTLLQLDQAQTLALFQAPESVAENKSMQSFSRRTEKEANDSRLMLVSYVILAIVLGSSGFMYWQTTSNESDVIVPEVQSTISESEAPVPESSEESDTPSDVALTAEDAVEPAVEKAESDKPVLDVVEAEQAPAEETSSTPDLNTIVMHFKDDSWVEIFDASSERIAFGVKKAGYTMTVQGVAPFSVVLGRHQQVAVELDGQAVDLSSLPRNRSAKFKLPLTE</sequence>
<dbReference type="Pfam" id="PF13464">
    <property type="entry name" value="RodZ_C"/>
    <property type="match status" value="1"/>
</dbReference>
<feature type="region of interest" description="Disordered" evidence="1">
    <location>
        <begin position="146"/>
        <end position="169"/>
    </location>
</feature>
<keyword evidence="5" id="KW-1185">Reference proteome</keyword>
<feature type="transmembrane region" description="Helical" evidence="2">
    <location>
        <begin position="111"/>
        <end position="131"/>
    </location>
</feature>
<dbReference type="Gene3D" id="1.10.260.40">
    <property type="entry name" value="lambda repressor-like DNA-binding domains"/>
    <property type="match status" value="1"/>
</dbReference>
<dbReference type="InterPro" id="IPR010982">
    <property type="entry name" value="Lambda_DNA-bd_dom_sf"/>
</dbReference>
<accession>A0A0S2JYV3</accession>
<dbReference type="Proteomes" id="UP000061457">
    <property type="component" value="Chromosome I"/>
</dbReference>
<keyword evidence="2" id="KW-0472">Membrane</keyword>
<evidence type="ECO:0000259" key="3">
    <source>
        <dbReference type="SMART" id="SM00530"/>
    </source>
</evidence>
<dbReference type="STRING" id="161398.PP2015_507"/>
<dbReference type="Pfam" id="PF13413">
    <property type="entry name" value="HTH_25"/>
    <property type="match status" value="1"/>
</dbReference>
<keyword evidence="2" id="KW-1133">Transmembrane helix</keyword>
<dbReference type="PATRIC" id="fig|161398.10.peg.516"/>
<dbReference type="SUPFAM" id="SSF47413">
    <property type="entry name" value="lambda repressor-like DNA-binding domains"/>
    <property type="match status" value="1"/>
</dbReference>
<dbReference type="PANTHER" id="PTHR34475">
    <property type="match status" value="1"/>
</dbReference>
<dbReference type="InterPro" id="IPR001387">
    <property type="entry name" value="Cro/C1-type_HTH"/>
</dbReference>
<reference evidence="4 5" key="1">
    <citation type="submission" date="2015-11" db="EMBL/GenBank/DDBJ databases">
        <authorList>
            <person name="Zhang Y."/>
            <person name="Guo Z."/>
        </authorList>
    </citation>
    <scope>NUCLEOTIDE SEQUENCE [LARGE SCALE GENOMIC DNA]</scope>
    <source>
        <strain evidence="4 5">KCTC 12086</strain>
    </source>
</reference>
<dbReference type="InterPro" id="IPR050400">
    <property type="entry name" value="Bact_Cytoskel_RodZ"/>
</dbReference>
<keyword evidence="2" id="KW-0812">Transmembrane</keyword>
<organism evidence="4 5">
    <name type="scientific">Pseudoalteromonas phenolica</name>
    <dbReference type="NCBI Taxonomy" id="161398"/>
    <lineage>
        <taxon>Bacteria</taxon>
        <taxon>Pseudomonadati</taxon>
        <taxon>Pseudomonadota</taxon>
        <taxon>Gammaproteobacteria</taxon>
        <taxon>Alteromonadales</taxon>
        <taxon>Pseudoalteromonadaceae</taxon>
        <taxon>Pseudoalteromonas</taxon>
    </lineage>
</organism>
<evidence type="ECO:0000313" key="4">
    <source>
        <dbReference type="EMBL" id="ALO41029.1"/>
    </source>
</evidence>
<gene>
    <name evidence="4" type="ORF">PP2015_507</name>
</gene>
<name>A0A0S2JYV3_9GAMM</name>
<evidence type="ECO:0000256" key="2">
    <source>
        <dbReference type="SAM" id="Phobius"/>
    </source>
</evidence>
<evidence type="ECO:0000256" key="1">
    <source>
        <dbReference type="SAM" id="MobiDB-lite"/>
    </source>
</evidence>